<organism evidence="1 3">
    <name type="scientific">Rotaria magnacalcarata</name>
    <dbReference type="NCBI Taxonomy" id="392030"/>
    <lineage>
        <taxon>Eukaryota</taxon>
        <taxon>Metazoa</taxon>
        <taxon>Spiralia</taxon>
        <taxon>Gnathifera</taxon>
        <taxon>Rotifera</taxon>
        <taxon>Eurotatoria</taxon>
        <taxon>Bdelloidea</taxon>
        <taxon>Philodinida</taxon>
        <taxon>Philodinidae</taxon>
        <taxon>Rotaria</taxon>
    </lineage>
</organism>
<evidence type="ECO:0000313" key="2">
    <source>
        <dbReference type="EMBL" id="CAF5192389.1"/>
    </source>
</evidence>
<proteinExistence type="predicted"/>
<comment type="caution">
    <text evidence="1">The sequence shown here is derived from an EMBL/GenBank/DDBJ whole genome shotgun (WGS) entry which is preliminary data.</text>
</comment>
<dbReference type="Proteomes" id="UP000681967">
    <property type="component" value="Unassembled WGS sequence"/>
</dbReference>
<accession>A0A8S3F3C4</accession>
<name>A0A8S3F3C4_9BILA</name>
<feature type="non-terminal residue" evidence="1">
    <location>
        <position position="1"/>
    </location>
</feature>
<reference evidence="1" key="1">
    <citation type="submission" date="2021-02" db="EMBL/GenBank/DDBJ databases">
        <authorList>
            <person name="Nowell W R."/>
        </authorList>
    </citation>
    <scope>NUCLEOTIDE SEQUENCE</scope>
</reference>
<dbReference type="AlphaFoldDB" id="A0A8S3F3C4"/>
<gene>
    <name evidence="1" type="ORF">BYL167_LOCUS64577</name>
    <name evidence="2" type="ORF">GIL414_LOCUS73465</name>
</gene>
<sequence>NFIDTDLQEWLQSQNYWTGCLKVYDNTIQRRNSIGRYASILGTIG</sequence>
<evidence type="ECO:0000313" key="1">
    <source>
        <dbReference type="EMBL" id="CAF5102686.1"/>
    </source>
</evidence>
<evidence type="ECO:0000313" key="3">
    <source>
        <dbReference type="Proteomes" id="UP000681967"/>
    </source>
</evidence>
<dbReference type="EMBL" id="CAJOBH010239146">
    <property type="protein sequence ID" value="CAF5102686.1"/>
    <property type="molecule type" value="Genomic_DNA"/>
</dbReference>
<protein>
    <submittedName>
        <fullName evidence="1">Uncharacterized protein</fullName>
    </submittedName>
</protein>
<dbReference type="EMBL" id="CAJOBJ010338711">
    <property type="protein sequence ID" value="CAF5192389.1"/>
    <property type="molecule type" value="Genomic_DNA"/>
</dbReference>
<dbReference type="Proteomes" id="UP000681720">
    <property type="component" value="Unassembled WGS sequence"/>
</dbReference>